<dbReference type="EMBL" id="JAENHL010000008">
    <property type="protein sequence ID" value="MBK1871237.1"/>
    <property type="molecule type" value="Genomic_DNA"/>
</dbReference>
<protein>
    <submittedName>
        <fullName evidence="1">DeoR/GlpR transcriptional regulator</fullName>
    </submittedName>
</protein>
<gene>
    <name evidence="1" type="ORF">JHL16_33030</name>
</gene>
<evidence type="ECO:0000313" key="2">
    <source>
        <dbReference type="Proteomes" id="UP000616151"/>
    </source>
</evidence>
<reference evidence="1" key="1">
    <citation type="submission" date="2021-01" db="EMBL/GenBank/DDBJ databases">
        <authorList>
            <person name="Sun Q."/>
        </authorList>
    </citation>
    <scope>NUCLEOTIDE SEQUENCE</scope>
    <source>
        <strain evidence="1">YIM B02566</strain>
    </source>
</reference>
<keyword evidence="2" id="KW-1185">Reference proteome</keyword>
<sequence>MVSPSETPDSNVTESRSETGRRLPVELRQAHIIEQLRKTGFVSVAEVAAALAVSEMTIRRDLIDLETEGRLVRTHGGAIAPEGTAALAFDREEPAFEQRLRQNNAAKEAMATVAVSLLGTRQSVAIDVGSSAFVLAARLRALPSIKIFTNSLRVASLLGRERRDVYLPGGEVRGDEMSMCGPTAVAQFEQLWFDIAFIGAAGLTEAGFFDYSLEDSELKRVYLRRSSRKVLLCDSAKFNRLSLVQVAGLDSIDMLITDAAPSGELAEALAKANVEIRLANPATITS</sequence>
<accession>A0ACC5RF13</accession>
<evidence type="ECO:0000313" key="1">
    <source>
        <dbReference type="EMBL" id="MBK1871237.1"/>
    </source>
</evidence>
<organism evidence="1 2">
    <name type="scientific">Taklimakanibacter albus</name>
    <dbReference type="NCBI Taxonomy" id="2800327"/>
    <lineage>
        <taxon>Bacteria</taxon>
        <taxon>Pseudomonadati</taxon>
        <taxon>Pseudomonadota</taxon>
        <taxon>Alphaproteobacteria</taxon>
        <taxon>Hyphomicrobiales</taxon>
        <taxon>Aestuariivirgaceae</taxon>
        <taxon>Taklimakanibacter</taxon>
    </lineage>
</organism>
<dbReference type="Proteomes" id="UP000616151">
    <property type="component" value="Unassembled WGS sequence"/>
</dbReference>
<name>A0ACC5RF13_9HYPH</name>
<comment type="caution">
    <text evidence="1">The sequence shown here is derived from an EMBL/GenBank/DDBJ whole genome shotgun (WGS) entry which is preliminary data.</text>
</comment>
<proteinExistence type="predicted"/>